<dbReference type="InterPro" id="IPR031328">
    <property type="entry name" value="Ephrin"/>
</dbReference>
<dbReference type="SUPFAM" id="SSF49503">
    <property type="entry name" value="Cupredoxins"/>
    <property type="match status" value="1"/>
</dbReference>
<keyword evidence="5" id="KW-0325">Glycoprotein</keyword>
<dbReference type="GO" id="GO:0048013">
    <property type="term" value="P:ephrin receptor signaling pathway"/>
    <property type="evidence" value="ECO:0007669"/>
    <property type="project" value="TreeGrafter"/>
</dbReference>
<comment type="caution">
    <text evidence="6">Lacks conserved residue(s) required for the propagation of feature annotation.</text>
</comment>
<organism evidence="10 11">
    <name type="scientific">Trichuris trichiura</name>
    <name type="common">Whipworm</name>
    <name type="synonym">Trichocephalus trichiurus</name>
    <dbReference type="NCBI Taxonomy" id="36087"/>
    <lineage>
        <taxon>Eukaryota</taxon>
        <taxon>Metazoa</taxon>
        <taxon>Ecdysozoa</taxon>
        <taxon>Nematoda</taxon>
        <taxon>Enoplea</taxon>
        <taxon>Dorylaimia</taxon>
        <taxon>Trichinellida</taxon>
        <taxon>Trichuridae</taxon>
        <taxon>Trichuris</taxon>
    </lineage>
</organism>
<evidence type="ECO:0000256" key="1">
    <source>
        <dbReference type="ARBA" id="ARBA00004370"/>
    </source>
</evidence>
<evidence type="ECO:0000256" key="8">
    <source>
        <dbReference type="SAM" id="Phobius"/>
    </source>
</evidence>
<dbReference type="InterPro" id="IPR008972">
    <property type="entry name" value="Cupredoxin"/>
</dbReference>
<accession>A0A077Z4P1</accession>
<dbReference type="CDD" id="cd02675">
    <property type="entry name" value="Ephrin_ectodomain"/>
    <property type="match status" value="1"/>
</dbReference>
<dbReference type="PANTHER" id="PTHR11304:SF29">
    <property type="entry name" value="EPHRIN"/>
    <property type="match status" value="1"/>
</dbReference>
<dbReference type="GO" id="GO:0046875">
    <property type="term" value="F:ephrin receptor binding"/>
    <property type="evidence" value="ECO:0007669"/>
    <property type="project" value="TreeGrafter"/>
</dbReference>
<evidence type="ECO:0000256" key="6">
    <source>
        <dbReference type="PROSITE-ProRule" id="PRU00884"/>
    </source>
</evidence>
<sequence>MSARCSLADSRQPLPPYDFATGQLPLRVLCVLVSLTVHCYAPFVKGAATSGSLPAMLYARSDLEIIITWAILGLLISFLPIVSCRQLADVYWNASSATFLLANRYGPTLDVQIGDRLNILCPYYSTPTAATPRLDAYLEIYRVPKDGYEKCMLSEGSKIVGVCATPETVTPLTLVVREFTANPSGLEFKPGRRYYFITTSDGSREGMSNANGGLCRSNGMKMVMDVQNAANNLTSKPPNPAKTKEYFFITYQTPEFFEDDDDSDQTTQVDYDDSQNGEITTAVTGDYDTNEWMRTTAKGDTTDMWYVVHTRSPEEQQTLSYIDNQWNEESVTPLNSATRKKVFGTFQEEL</sequence>
<dbReference type="GO" id="GO:0005886">
    <property type="term" value="C:plasma membrane"/>
    <property type="evidence" value="ECO:0007669"/>
    <property type="project" value="TreeGrafter"/>
</dbReference>
<gene>
    <name evidence="10" type="ORF">TTRE_0000306901</name>
</gene>
<reference evidence="10" key="2">
    <citation type="submission" date="2014-03" db="EMBL/GenBank/DDBJ databases">
        <title>The whipworm genome and dual-species transcriptomics of an intimate host-pathogen interaction.</title>
        <authorList>
            <person name="Foth B.J."/>
            <person name="Tsai I.J."/>
            <person name="Reid A.J."/>
            <person name="Bancroft A.J."/>
            <person name="Nichol S."/>
            <person name="Tracey A."/>
            <person name="Holroyd N."/>
            <person name="Cotton J.A."/>
            <person name="Stanley E.J."/>
            <person name="Zarowiecki M."/>
            <person name="Liu J.Z."/>
            <person name="Huckvale T."/>
            <person name="Cooper P.J."/>
            <person name="Grencis R.K."/>
            <person name="Berriman M."/>
        </authorList>
    </citation>
    <scope>NUCLEOTIDE SEQUENCE [LARGE SCALE GENOMIC DNA]</scope>
</reference>
<dbReference type="Pfam" id="PF00812">
    <property type="entry name" value="Ephrin"/>
    <property type="match status" value="1"/>
</dbReference>
<proteinExistence type="inferred from homology"/>
<dbReference type="EMBL" id="HG805916">
    <property type="protein sequence ID" value="CDW54799.1"/>
    <property type="molecule type" value="Genomic_DNA"/>
</dbReference>
<dbReference type="InterPro" id="IPR001799">
    <property type="entry name" value="Ephrin_RBD"/>
</dbReference>
<keyword evidence="3 7" id="KW-0472">Membrane</keyword>
<evidence type="ECO:0000313" key="10">
    <source>
        <dbReference type="EMBL" id="CDW54799.1"/>
    </source>
</evidence>
<evidence type="ECO:0000256" key="5">
    <source>
        <dbReference type="ARBA" id="ARBA00023180"/>
    </source>
</evidence>
<dbReference type="PROSITE" id="PS51551">
    <property type="entry name" value="EPHRIN_RBD_2"/>
    <property type="match status" value="1"/>
</dbReference>
<protein>
    <submittedName>
        <fullName evidence="10">Ephrin domain containing protein</fullName>
    </submittedName>
</protein>
<feature type="transmembrane region" description="Helical" evidence="8">
    <location>
        <begin position="24"/>
        <end position="43"/>
    </location>
</feature>
<reference evidence="10" key="1">
    <citation type="submission" date="2014-01" db="EMBL/GenBank/DDBJ databases">
        <authorList>
            <person name="Aslett M."/>
        </authorList>
    </citation>
    <scope>NUCLEOTIDE SEQUENCE</scope>
</reference>
<dbReference type="Proteomes" id="UP000030665">
    <property type="component" value="Unassembled WGS sequence"/>
</dbReference>
<evidence type="ECO:0000256" key="3">
    <source>
        <dbReference type="ARBA" id="ARBA00023136"/>
    </source>
</evidence>
<dbReference type="PANTHER" id="PTHR11304">
    <property type="entry name" value="EPHRIN"/>
    <property type="match status" value="1"/>
</dbReference>
<dbReference type="AlphaFoldDB" id="A0A077Z4P1"/>
<dbReference type="GO" id="GO:0007411">
    <property type="term" value="P:axon guidance"/>
    <property type="evidence" value="ECO:0007669"/>
    <property type="project" value="TreeGrafter"/>
</dbReference>
<evidence type="ECO:0000256" key="4">
    <source>
        <dbReference type="ARBA" id="ARBA00023157"/>
    </source>
</evidence>
<keyword evidence="4 6" id="KW-1015">Disulfide bond</keyword>
<keyword evidence="8" id="KW-1133">Transmembrane helix</keyword>
<evidence type="ECO:0000256" key="7">
    <source>
        <dbReference type="RuleBase" id="RU004375"/>
    </source>
</evidence>
<keyword evidence="2" id="KW-0732">Signal</keyword>
<evidence type="ECO:0000259" key="9">
    <source>
        <dbReference type="PROSITE" id="PS51551"/>
    </source>
</evidence>
<feature type="domain" description="Ephrin RBD" evidence="9">
    <location>
        <begin position="85"/>
        <end position="226"/>
    </location>
</feature>
<keyword evidence="11" id="KW-1185">Reference proteome</keyword>
<feature type="disulfide bond" evidence="6">
    <location>
        <begin position="151"/>
        <end position="215"/>
    </location>
</feature>
<evidence type="ECO:0000313" key="11">
    <source>
        <dbReference type="Proteomes" id="UP000030665"/>
    </source>
</evidence>
<feature type="transmembrane region" description="Helical" evidence="8">
    <location>
        <begin position="63"/>
        <end position="82"/>
    </location>
</feature>
<dbReference type="PRINTS" id="PR01347">
    <property type="entry name" value="EPHRIN"/>
</dbReference>
<comment type="similarity">
    <text evidence="6 7">Belongs to the ephrin family.</text>
</comment>
<dbReference type="OrthoDB" id="6250301at2759"/>
<dbReference type="Gene3D" id="2.60.40.420">
    <property type="entry name" value="Cupredoxins - blue copper proteins"/>
    <property type="match status" value="1"/>
</dbReference>
<keyword evidence="8" id="KW-0812">Transmembrane</keyword>
<comment type="subcellular location">
    <subcellularLocation>
        <location evidence="1">Membrane</location>
    </subcellularLocation>
</comment>
<dbReference type="STRING" id="36087.A0A077Z4P1"/>
<evidence type="ECO:0000256" key="2">
    <source>
        <dbReference type="ARBA" id="ARBA00022729"/>
    </source>
</evidence>
<name>A0A077Z4P1_TRITR</name>